<dbReference type="PANTHER" id="PTHR30007">
    <property type="entry name" value="PHP DOMAIN PROTEIN"/>
    <property type="match status" value="1"/>
</dbReference>
<feature type="domain" description="Transposase IS4-like" evidence="1">
    <location>
        <begin position="22"/>
        <end position="174"/>
    </location>
</feature>
<dbReference type="PANTHER" id="PTHR30007:SF0">
    <property type="entry name" value="TRANSPOSASE"/>
    <property type="match status" value="1"/>
</dbReference>
<comment type="caution">
    <text evidence="2">The sequence shown here is derived from an EMBL/GenBank/DDBJ whole genome shotgun (WGS) entry which is preliminary data.</text>
</comment>
<proteinExistence type="predicted"/>
<dbReference type="GO" id="GO:0006313">
    <property type="term" value="P:DNA transposition"/>
    <property type="evidence" value="ECO:0007669"/>
    <property type="project" value="InterPro"/>
</dbReference>
<gene>
    <name evidence="2" type="ORF">HNR39_004111</name>
</gene>
<name>A0A840RUI5_9BURK</name>
<evidence type="ECO:0000313" key="3">
    <source>
        <dbReference type="Proteomes" id="UP000571084"/>
    </source>
</evidence>
<dbReference type="GO" id="GO:0004803">
    <property type="term" value="F:transposase activity"/>
    <property type="evidence" value="ECO:0007669"/>
    <property type="project" value="InterPro"/>
</dbReference>
<evidence type="ECO:0000259" key="1">
    <source>
        <dbReference type="Pfam" id="PF01609"/>
    </source>
</evidence>
<accession>A0A840RUI5</accession>
<dbReference type="AlphaFoldDB" id="A0A840RUI5"/>
<protein>
    <submittedName>
        <fullName evidence="2">Transposase</fullName>
    </submittedName>
</protein>
<organism evidence="2 3">
    <name type="scientific">Glaciimonas immobilis</name>
    <dbReference type="NCBI Taxonomy" id="728004"/>
    <lineage>
        <taxon>Bacteria</taxon>
        <taxon>Pseudomonadati</taxon>
        <taxon>Pseudomonadota</taxon>
        <taxon>Betaproteobacteria</taxon>
        <taxon>Burkholderiales</taxon>
        <taxon>Oxalobacteraceae</taxon>
        <taxon>Glaciimonas</taxon>
    </lineage>
</organism>
<sequence>MSRLLKNVAGAVRTSNGRSALTTFFIVDAQSVKNTDTAKYKGYDAGKKVSGIQRHIAVDTQGLPHAISVTTADVTDRKGAVEALTRHKKTLSKVVNIMADGGYTGQPFADAVCEIVGASVSVAKRSALHTFAVMPQRWVVERSFAWLEKCRRLGKNCERQLNTSLQFVNLAFLVLLLRRC</sequence>
<dbReference type="InterPro" id="IPR002559">
    <property type="entry name" value="Transposase_11"/>
</dbReference>
<dbReference type="GO" id="GO:0003677">
    <property type="term" value="F:DNA binding"/>
    <property type="evidence" value="ECO:0007669"/>
    <property type="project" value="InterPro"/>
</dbReference>
<keyword evidence="3" id="KW-1185">Reference proteome</keyword>
<dbReference type="Proteomes" id="UP000571084">
    <property type="component" value="Unassembled WGS sequence"/>
</dbReference>
<dbReference type="Pfam" id="PF01609">
    <property type="entry name" value="DDE_Tnp_1"/>
    <property type="match status" value="1"/>
</dbReference>
<reference evidence="2 3" key="1">
    <citation type="submission" date="2020-08" db="EMBL/GenBank/DDBJ databases">
        <title>Genomic Encyclopedia of Type Strains, Phase IV (KMG-IV): sequencing the most valuable type-strain genomes for metagenomic binning, comparative biology and taxonomic classification.</title>
        <authorList>
            <person name="Goeker M."/>
        </authorList>
    </citation>
    <scope>NUCLEOTIDE SEQUENCE [LARGE SCALE GENOMIC DNA]</scope>
    <source>
        <strain evidence="2 3">DSM 23240</strain>
    </source>
</reference>
<dbReference type="EMBL" id="JACHHQ010000012">
    <property type="protein sequence ID" value="MBB5202247.1"/>
    <property type="molecule type" value="Genomic_DNA"/>
</dbReference>
<evidence type="ECO:0000313" key="2">
    <source>
        <dbReference type="EMBL" id="MBB5202247.1"/>
    </source>
</evidence>
<dbReference type="NCBIfam" id="NF033580">
    <property type="entry name" value="transpos_IS5_3"/>
    <property type="match status" value="1"/>
</dbReference>